<gene>
    <name evidence="2" type="ORF">TE42_09605</name>
</gene>
<comment type="caution">
    <text evidence="2">The sequence shown here is derived from an EMBL/GenBank/DDBJ whole genome shotgun (WGS) entry which is preliminary data.</text>
</comment>
<evidence type="ECO:0000313" key="3">
    <source>
        <dbReference type="Proteomes" id="UP000035067"/>
    </source>
</evidence>
<evidence type="ECO:0000256" key="1">
    <source>
        <dbReference type="SAM" id="MobiDB-lite"/>
    </source>
</evidence>
<protein>
    <submittedName>
        <fullName evidence="2">Uncharacterized protein</fullName>
    </submittedName>
</protein>
<proteinExistence type="predicted"/>
<dbReference type="Proteomes" id="UP000035067">
    <property type="component" value="Unassembled WGS sequence"/>
</dbReference>
<dbReference type="AlphaFoldDB" id="A0A0G2HJ98"/>
<sequence>MSSVLAALPAGQVRWQRSRPQAGQQRSRSCPWRIPGGSLELAPGEPVGNQAVNVVHQLGQAKRRLAPKTQGAVWGHGKQS</sequence>
<dbReference type="EMBL" id="JXQG01000079">
    <property type="protein sequence ID" value="KKZ10726.1"/>
    <property type="molecule type" value="Genomic_DNA"/>
</dbReference>
<feature type="compositionally biased region" description="Polar residues" evidence="1">
    <location>
        <begin position="18"/>
        <end position="28"/>
    </location>
</feature>
<evidence type="ECO:0000313" key="2">
    <source>
        <dbReference type="EMBL" id="KKZ10726.1"/>
    </source>
</evidence>
<feature type="region of interest" description="Disordered" evidence="1">
    <location>
        <begin position="1"/>
        <end position="33"/>
    </location>
</feature>
<name>A0A0G2HJ98_9SYNE</name>
<accession>A0A0G2HJ98</accession>
<reference evidence="2 3" key="1">
    <citation type="submission" date="2015-01" db="EMBL/GenBank/DDBJ databases">
        <title>Lifestyle Evolution in Cyanobacterial Symbionts of Sponges.</title>
        <authorList>
            <person name="Burgsdorf I."/>
            <person name="Slaby B.M."/>
            <person name="Handley K.M."/>
            <person name="Haber M."/>
            <person name="Blom J."/>
            <person name="Marshall C.W."/>
            <person name="Gilbert J.A."/>
            <person name="Hentschel U."/>
            <person name="Steindler L."/>
        </authorList>
    </citation>
    <scope>NUCLEOTIDE SEQUENCE [LARGE SCALE GENOMIC DNA]</scope>
    <source>
        <strain evidence="2">SP3</strain>
    </source>
</reference>
<organism evidence="2 3">
    <name type="scientific">Candidatus Synechococcus spongiarum SP3</name>
    <dbReference type="NCBI Taxonomy" id="1604020"/>
    <lineage>
        <taxon>Bacteria</taxon>
        <taxon>Bacillati</taxon>
        <taxon>Cyanobacteriota</taxon>
        <taxon>Cyanophyceae</taxon>
        <taxon>Synechococcales</taxon>
        <taxon>Synechococcaceae</taxon>
        <taxon>Synechococcus</taxon>
    </lineage>
</organism>